<reference evidence="2 3" key="1">
    <citation type="submission" date="2024-07" db="EMBL/GenBank/DDBJ databases">
        <title>Description of Labrys sedimenti sp. nov., isolated from a diclofenac-degrading enrichment culture.</title>
        <authorList>
            <person name="Tancsics A."/>
            <person name="Csepanyi A."/>
        </authorList>
    </citation>
    <scope>NUCLEOTIDE SEQUENCE [LARGE SCALE GENOMIC DNA]</scope>
    <source>
        <strain evidence="2 3">LMG 23578</strain>
    </source>
</reference>
<accession>A0ABV3PNF3</accession>
<gene>
    <name evidence="2" type="ORF">ABXS05_16560</name>
</gene>
<dbReference type="Proteomes" id="UP001555786">
    <property type="component" value="Unassembled WGS sequence"/>
</dbReference>
<evidence type="ECO:0000313" key="3">
    <source>
        <dbReference type="Proteomes" id="UP001555786"/>
    </source>
</evidence>
<dbReference type="InterPro" id="IPR018692">
    <property type="entry name" value="DUF2189"/>
</dbReference>
<sequence length="262" mass="28461">MIRSNGQLETLLPSAAERRRRHLPASAAFGWLVAGWRDLIQRPGPSLAYGLVVFAVSIAIVWALGALGLDYILFPALAGFMVLGPLLAIGLYEKSRAIETGSPFTLSRMMFVKARSGGQVLYTGAILCLLMLVWMRAAVIIYALFFGYRPFPGLDHVAEMLFTTPIGWAMLLTGTAIGGLFAAFAFAISTFSIPMLLDKPVDAFTAMGTSISMVFRNLPVMLMWGAIVLVLFLVSLATGMLGLIVIFPLLGHATWHSYRAIE</sequence>
<feature type="transmembrane region" description="Helical" evidence="1">
    <location>
        <begin position="47"/>
        <end position="65"/>
    </location>
</feature>
<feature type="transmembrane region" description="Helical" evidence="1">
    <location>
        <begin position="120"/>
        <end position="146"/>
    </location>
</feature>
<evidence type="ECO:0000256" key="1">
    <source>
        <dbReference type="SAM" id="Phobius"/>
    </source>
</evidence>
<name>A0ABV3PNF3_9HYPH</name>
<keyword evidence="1" id="KW-0812">Transmembrane</keyword>
<feature type="transmembrane region" description="Helical" evidence="1">
    <location>
        <begin position="166"/>
        <end position="188"/>
    </location>
</feature>
<dbReference type="EMBL" id="JBFNQD010000005">
    <property type="protein sequence ID" value="MEW9307167.1"/>
    <property type="molecule type" value="Genomic_DNA"/>
</dbReference>
<organism evidence="2 3">
    <name type="scientific">Labrys neptuniae</name>
    <dbReference type="NCBI Taxonomy" id="376174"/>
    <lineage>
        <taxon>Bacteria</taxon>
        <taxon>Pseudomonadati</taxon>
        <taxon>Pseudomonadota</taxon>
        <taxon>Alphaproteobacteria</taxon>
        <taxon>Hyphomicrobiales</taxon>
        <taxon>Xanthobacteraceae</taxon>
        <taxon>Labrys</taxon>
    </lineage>
</organism>
<dbReference type="RefSeq" id="WP_367624688.1">
    <property type="nucleotide sequence ID" value="NZ_JBFNQD010000005.1"/>
</dbReference>
<comment type="caution">
    <text evidence="2">The sequence shown here is derived from an EMBL/GenBank/DDBJ whole genome shotgun (WGS) entry which is preliminary data.</text>
</comment>
<protein>
    <submittedName>
        <fullName evidence="2">DUF2189 domain-containing protein</fullName>
    </submittedName>
</protein>
<proteinExistence type="predicted"/>
<feature type="transmembrane region" description="Helical" evidence="1">
    <location>
        <begin position="71"/>
        <end position="92"/>
    </location>
</feature>
<evidence type="ECO:0000313" key="2">
    <source>
        <dbReference type="EMBL" id="MEW9307167.1"/>
    </source>
</evidence>
<keyword evidence="1" id="KW-0472">Membrane</keyword>
<dbReference type="Pfam" id="PF09955">
    <property type="entry name" value="DUF2189"/>
    <property type="match status" value="1"/>
</dbReference>
<keyword evidence="1" id="KW-1133">Transmembrane helix</keyword>
<keyword evidence="3" id="KW-1185">Reference proteome</keyword>
<feature type="transmembrane region" description="Helical" evidence="1">
    <location>
        <begin position="224"/>
        <end position="250"/>
    </location>
</feature>